<dbReference type="SUPFAM" id="SSF53448">
    <property type="entry name" value="Nucleotide-diphospho-sugar transferases"/>
    <property type="match status" value="1"/>
</dbReference>
<keyword evidence="1" id="KW-0812">Transmembrane</keyword>
<dbReference type="EMBL" id="CP042829">
    <property type="protein sequence ID" value="QFG02132.1"/>
    <property type="molecule type" value="Genomic_DNA"/>
</dbReference>
<feature type="transmembrane region" description="Helical" evidence="1">
    <location>
        <begin position="40"/>
        <end position="59"/>
    </location>
</feature>
<keyword evidence="1" id="KW-1133">Transmembrane helix</keyword>
<dbReference type="InterPro" id="IPR001173">
    <property type="entry name" value="Glyco_trans_2-like"/>
</dbReference>
<name>A0ABX6BYS4_9CHLR</name>
<dbReference type="PANTHER" id="PTHR36851:SF1">
    <property type="entry name" value="GLYCO_TRANS_2-LIKE DOMAIN-CONTAINING PROTEIN"/>
    <property type="match status" value="1"/>
</dbReference>
<feature type="transmembrane region" description="Helical" evidence="1">
    <location>
        <begin position="65"/>
        <end position="93"/>
    </location>
</feature>
<dbReference type="CDD" id="cd00761">
    <property type="entry name" value="Glyco_tranf_GTA_type"/>
    <property type="match status" value="1"/>
</dbReference>
<dbReference type="Gene3D" id="3.90.550.10">
    <property type="entry name" value="Spore Coat Polysaccharide Biosynthesis Protein SpsA, Chain A"/>
    <property type="match status" value="1"/>
</dbReference>
<dbReference type="PANTHER" id="PTHR36851">
    <property type="entry name" value="UNNAMED PRODUCT"/>
    <property type="match status" value="1"/>
</dbReference>
<keyword evidence="1" id="KW-0472">Membrane</keyword>
<evidence type="ECO:0000256" key="1">
    <source>
        <dbReference type="SAM" id="Phobius"/>
    </source>
</evidence>
<organism evidence="3 4">
    <name type="scientific">Tepidiforma bonchosmolovskayae</name>
    <dbReference type="NCBI Taxonomy" id="2601677"/>
    <lineage>
        <taxon>Bacteria</taxon>
        <taxon>Bacillati</taxon>
        <taxon>Chloroflexota</taxon>
        <taxon>Tepidiformia</taxon>
        <taxon>Tepidiformales</taxon>
        <taxon>Tepidiformaceae</taxon>
        <taxon>Tepidiforma</taxon>
    </lineage>
</organism>
<protein>
    <recommendedName>
        <fullName evidence="2">Glycosyltransferase 2-like domain-containing protein</fullName>
    </recommendedName>
</protein>
<evidence type="ECO:0000313" key="4">
    <source>
        <dbReference type="Proteomes" id="UP000326331"/>
    </source>
</evidence>
<reference evidence="3 4" key="1">
    <citation type="submission" date="2019-10" db="EMBL/GenBank/DDBJ databases">
        <title>Thermopilla bonchosmolovskayae gen. nov., sp. nov., a moderately thermophilic Chloroflexi bacterium from a Chukotka hot spring (Arctic, Russia), representing a novel classis Thermopillaia, which include previously uncultivated lineage OLB14.</title>
        <authorList>
            <person name="Kochetkova T.V."/>
            <person name="Zayulina K.S."/>
            <person name="Zhigarkov V.S."/>
            <person name="Minaev N.V."/>
            <person name="Novikov A."/>
            <person name="Toshchakov S.V."/>
            <person name="Elcheninov A.G."/>
            <person name="Kublanov I.V."/>
        </authorList>
    </citation>
    <scope>NUCLEOTIDE SEQUENCE [LARGE SCALE GENOMIC DNA]</scope>
    <source>
        <strain evidence="3 4">3753O</strain>
    </source>
</reference>
<sequence length="589" mass="66372">MFEATPHMVSRPSVSAVPAQSRGEKPVLSVYASSPLRERIGNTIPLALSLLLISFIFWGPFKAPLLFAVLSVAFFVYWLLRSYSVAIACSVGLRRIERWKATDWRAKYAAETARAGRPDRWSWPRHLVIIPNYRESEEGLARTIDSLAAQSVASQLVVVLAMEDREPGSREKAARLLARYPGVFADFFATYHPAGLPGETPGKGSNEAWAAREAHIRLIENGGDDILRYTVTSCDADAVFHPSHFAALNYLFLTARKPYRTFWQPTIFNSNNIWEIPAPLRIPDGLSGINRTSNLLIPGSVRFPTSCYSLSWQMLHEVDYWDEEVIPEDWHLYLKCSYTLGDDVNVEPLFLPLGNDCVLADGYWKTLKAHYAQSVRHAWGASDVPYAWRAAMHPRSPLSWRRRLLLAGAVTKVHVLWAAQWYIVTLGIFLPSRFATRFSAPLPGWWVRRYEVPGTGWHPEHLLEPSRWFRIGPEGIFEPTMWLNLPGILVALCLFPLLVMIVFELRTRGPRPAYVSRWVYLTGLLMWPLMAVITFFFASLPALHAQWKLASGKSLVYRVAEKGSRALPARGAVAHEPEPGEAVAVVGGK</sequence>
<evidence type="ECO:0000313" key="3">
    <source>
        <dbReference type="EMBL" id="QFG02132.1"/>
    </source>
</evidence>
<dbReference type="Proteomes" id="UP000326331">
    <property type="component" value="Chromosome"/>
</dbReference>
<evidence type="ECO:0000259" key="2">
    <source>
        <dbReference type="Pfam" id="PF13632"/>
    </source>
</evidence>
<gene>
    <name evidence="3" type="ORF">Tbon_02075</name>
</gene>
<accession>A0ABX6BYS4</accession>
<dbReference type="Pfam" id="PF13632">
    <property type="entry name" value="Glyco_trans_2_3"/>
    <property type="match status" value="1"/>
</dbReference>
<keyword evidence="4" id="KW-1185">Reference proteome</keyword>
<feature type="domain" description="Glycosyltransferase 2-like" evidence="2">
    <location>
        <begin position="232"/>
        <end position="423"/>
    </location>
</feature>
<feature type="transmembrane region" description="Helical" evidence="1">
    <location>
        <begin position="487"/>
        <end position="506"/>
    </location>
</feature>
<feature type="transmembrane region" description="Helical" evidence="1">
    <location>
        <begin position="518"/>
        <end position="538"/>
    </location>
</feature>
<dbReference type="InterPro" id="IPR029044">
    <property type="entry name" value="Nucleotide-diphossugar_trans"/>
</dbReference>
<proteinExistence type="predicted"/>
<dbReference type="RefSeq" id="WP_158066068.1">
    <property type="nucleotide sequence ID" value="NZ_CP042829.1"/>
</dbReference>